<dbReference type="PROSITE" id="PS50089">
    <property type="entry name" value="ZF_RING_2"/>
    <property type="match status" value="1"/>
</dbReference>
<reference evidence="3" key="2">
    <citation type="journal article" date="2024" name="Plant">
        <title>Genomic evolution and insights into agronomic trait innovations of Sesamum species.</title>
        <authorList>
            <person name="Miao H."/>
            <person name="Wang L."/>
            <person name="Qu L."/>
            <person name="Liu H."/>
            <person name="Sun Y."/>
            <person name="Le M."/>
            <person name="Wang Q."/>
            <person name="Wei S."/>
            <person name="Zheng Y."/>
            <person name="Lin W."/>
            <person name="Duan Y."/>
            <person name="Cao H."/>
            <person name="Xiong S."/>
            <person name="Wang X."/>
            <person name="Wei L."/>
            <person name="Li C."/>
            <person name="Ma Q."/>
            <person name="Ju M."/>
            <person name="Zhao R."/>
            <person name="Li G."/>
            <person name="Mu C."/>
            <person name="Tian Q."/>
            <person name="Mei H."/>
            <person name="Zhang T."/>
            <person name="Gao T."/>
            <person name="Zhang H."/>
        </authorList>
    </citation>
    <scope>NUCLEOTIDE SEQUENCE</scope>
    <source>
        <strain evidence="3">KEN1</strain>
    </source>
</reference>
<keyword evidence="1" id="KW-0863">Zinc-finger</keyword>
<comment type="caution">
    <text evidence="3">The sequence shown here is derived from an EMBL/GenBank/DDBJ whole genome shotgun (WGS) entry which is preliminary data.</text>
</comment>
<evidence type="ECO:0000313" key="3">
    <source>
        <dbReference type="EMBL" id="KAL0448494.1"/>
    </source>
</evidence>
<name>A0AAW2X3L3_9LAMI</name>
<gene>
    <name evidence="3" type="ORF">Slati_1405800</name>
</gene>
<keyword evidence="1" id="KW-0862">Zinc</keyword>
<reference evidence="3" key="1">
    <citation type="submission" date="2020-06" db="EMBL/GenBank/DDBJ databases">
        <authorList>
            <person name="Li T."/>
            <person name="Hu X."/>
            <person name="Zhang T."/>
            <person name="Song X."/>
            <person name="Zhang H."/>
            <person name="Dai N."/>
            <person name="Sheng W."/>
            <person name="Hou X."/>
            <person name="Wei L."/>
        </authorList>
    </citation>
    <scope>NUCLEOTIDE SEQUENCE</scope>
    <source>
        <strain evidence="3">KEN1</strain>
        <tissue evidence="3">Leaf</tissue>
    </source>
</reference>
<dbReference type="Gene3D" id="3.30.40.10">
    <property type="entry name" value="Zinc/RING finger domain, C3HC4 (zinc finger)"/>
    <property type="match status" value="1"/>
</dbReference>
<dbReference type="InterPro" id="IPR013083">
    <property type="entry name" value="Znf_RING/FYVE/PHD"/>
</dbReference>
<dbReference type="InterPro" id="IPR001841">
    <property type="entry name" value="Znf_RING"/>
</dbReference>
<proteinExistence type="predicted"/>
<dbReference type="Pfam" id="PF14569">
    <property type="entry name" value="zf-UDP"/>
    <property type="match status" value="1"/>
</dbReference>
<dbReference type="EMBL" id="JACGWN010000005">
    <property type="protein sequence ID" value="KAL0448494.1"/>
    <property type="molecule type" value="Genomic_DNA"/>
</dbReference>
<evidence type="ECO:0000256" key="1">
    <source>
        <dbReference type="PROSITE-ProRule" id="PRU00175"/>
    </source>
</evidence>
<sequence length="97" mass="10810">MAMNTGGRLVAGSHNRNEFVLINADEIGRIKSVHELSGQTCQICGDEVEITVDGELFVACNECAFPVCRTCYEYERKEGSQCCPQCKTRYKRIKGSI</sequence>
<evidence type="ECO:0000259" key="2">
    <source>
        <dbReference type="PROSITE" id="PS50089"/>
    </source>
</evidence>
<organism evidence="3">
    <name type="scientific">Sesamum latifolium</name>
    <dbReference type="NCBI Taxonomy" id="2727402"/>
    <lineage>
        <taxon>Eukaryota</taxon>
        <taxon>Viridiplantae</taxon>
        <taxon>Streptophyta</taxon>
        <taxon>Embryophyta</taxon>
        <taxon>Tracheophyta</taxon>
        <taxon>Spermatophyta</taxon>
        <taxon>Magnoliopsida</taxon>
        <taxon>eudicotyledons</taxon>
        <taxon>Gunneridae</taxon>
        <taxon>Pentapetalae</taxon>
        <taxon>asterids</taxon>
        <taxon>lamiids</taxon>
        <taxon>Lamiales</taxon>
        <taxon>Pedaliaceae</taxon>
        <taxon>Sesamum</taxon>
    </lineage>
</organism>
<dbReference type="SUPFAM" id="SSF57850">
    <property type="entry name" value="RING/U-box"/>
    <property type="match status" value="1"/>
</dbReference>
<dbReference type="GO" id="GO:0008270">
    <property type="term" value="F:zinc ion binding"/>
    <property type="evidence" value="ECO:0007669"/>
    <property type="project" value="UniProtKB-KW"/>
</dbReference>
<protein>
    <submittedName>
        <fullName evidence="3">Cellulose synthase A catalytic subunit [UDP-forming]</fullName>
    </submittedName>
</protein>
<dbReference type="CDD" id="cd16617">
    <property type="entry name" value="mRING-HC-C4C4_CesA"/>
    <property type="match status" value="1"/>
</dbReference>
<keyword evidence="1" id="KW-0479">Metal-binding</keyword>
<accession>A0AAW2X3L3</accession>
<dbReference type="AlphaFoldDB" id="A0AAW2X3L3"/>
<dbReference type="InterPro" id="IPR027934">
    <property type="entry name" value="CES_Znf_RING"/>
</dbReference>
<feature type="domain" description="RING-type" evidence="2">
    <location>
        <begin position="41"/>
        <end position="87"/>
    </location>
</feature>